<gene>
    <name evidence="1" type="ORF">HMPREF3185_02244</name>
</gene>
<protein>
    <submittedName>
        <fullName evidence="1">Uncharacterized protein</fullName>
    </submittedName>
</protein>
<dbReference type="STRING" id="322095.HMPREF3185_02244"/>
<evidence type="ECO:0000313" key="1">
    <source>
        <dbReference type="EMBL" id="KXB72716.1"/>
    </source>
</evidence>
<reference evidence="2" key="1">
    <citation type="submission" date="2016-01" db="EMBL/GenBank/DDBJ databases">
        <authorList>
            <person name="Mitreva M."/>
            <person name="Pepin K.H."/>
            <person name="Mihindukulasuriya K.A."/>
            <person name="Fulton R."/>
            <person name="Fronick C."/>
            <person name="O'Laughlin M."/>
            <person name="Miner T."/>
            <person name="Herter B."/>
            <person name="Rosa B.A."/>
            <person name="Cordes M."/>
            <person name="Tomlinson C."/>
            <person name="Wollam A."/>
            <person name="Palsikar V.B."/>
            <person name="Mardis E.R."/>
            <person name="Wilson R.K."/>
        </authorList>
    </citation>
    <scope>NUCLEOTIDE SEQUENCE [LARGE SCALE GENOMIC DNA]</scope>
    <source>
        <strain evidence="2">KA00683</strain>
    </source>
</reference>
<dbReference type="EMBL" id="LSDK01000156">
    <property type="protein sequence ID" value="KXB72716.1"/>
    <property type="molecule type" value="Genomic_DNA"/>
</dbReference>
<dbReference type="Proteomes" id="UP000070224">
    <property type="component" value="Unassembled WGS sequence"/>
</dbReference>
<comment type="caution">
    <text evidence="1">The sequence shown here is derived from an EMBL/GenBank/DDBJ whole genome shotgun (WGS) entry which is preliminary data.</text>
</comment>
<name>A0A134AYG9_9PORP</name>
<accession>A0A134AYG9</accession>
<organism evidence="1 2">
    <name type="scientific">Porphyromonas somerae</name>
    <dbReference type="NCBI Taxonomy" id="322095"/>
    <lineage>
        <taxon>Bacteria</taxon>
        <taxon>Pseudomonadati</taxon>
        <taxon>Bacteroidota</taxon>
        <taxon>Bacteroidia</taxon>
        <taxon>Bacteroidales</taxon>
        <taxon>Porphyromonadaceae</taxon>
        <taxon>Porphyromonas</taxon>
    </lineage>
</organism>
<proteinExistence type="predicted"/>
<sequence length="42" mass="4854">MEYSCSDNRGGACSLCFDWGFMLHARVVLITPRRGAYKEKRK</sequence>
<dbReference type="PATRIC" id="fig|322095.3.peg.2224"/>
<dbReference type="AlphaFoldDB" id="A0A134AYG9"/>
<keyword evidence="2" id="KW-1185">Reference proteome</keyword>
<evidence type="ECO:0000313" key="2">
    <source>
        <dbReference type="Proteomes" id="UP000070224"/>
    </source>
</evidence>